<protein>
    <recommendedName>
        <fullName evidence="9">Integral membrane protein</fullName>
    </recommendedName>
</protein>
<feature type="transmembrane region" description="Helical" evidence="6">
    <location>
        <begin position="296"/>
        <end position="317"/>
    </location>
</feature>
<evidence type="ECO:0000256" key="3">
    <source>
        <dbReference type="ARBA" id="ARBA00022692"/>
    </source>
</evidence>
<evidence type="ECO:0000313" key="7">
    <source>
        <dbReference type="EMBL" id="EXG81440.1"/>
    </source>
</evidence>
<gene>
    <name evidence="7" type="ORF">CryarDRAFT_2554</name>
</gene>
<dbReference type="NCBIfam" id="TIGR00374">
    <property type="entry name" value="flippase-like domain"/>
    <property type="match status" value="1"/>
</dbReference>
<keyword evidence="5 6" id="KW-0472">Membrane</keyword>
<dbReference type="PATRIC" id="fig|927661.3.peg.2515"/>
<dbReference type="InterPro" id="IPR022791">
    <property type="entry name" value="L-PG_synthase/AglD"/>
</dbReference>
<keyword evidence="2" id="KW-1003">Cell membrane</keyword>
<feature type="transmembrane region" description="Helical" evidence="6">
    <location>
        <begin position="323"/>
        <end position="340"/>
    </location>
</feature>
<keyword evidence="3 6" id="KW-0812">Transmembrane</keyword>
<proteinExistence type="predicted"/>
<comment type="subcellular location">
    <subcellularLocation>
        <location evidence="1">Cell membrane</location>
        <topology evidence="1">Multi-pass membrane protein</topology>
    </subcellularLocation>
</comment>
<reference evidence="7 8" key="1">
    <citation type="submission" date="2013-07" db="EMBL/GenBank/DDBJ databases">
        <authorList>
            <consortium name="DOE Joint Genome Institute"/>
            <person name="Eisen J."/>
            <person name="Huntemann M."/>
            <person name="Han J."/>
            <person name="Chen A."/>
            <person name="Kyrpides N."/>
            <person name="Mavromatis K."/>
            <person name="Markowitz V."/>
            <person name="Palaniappan K."/>
            <person name="Ivanova N."/>
            <person name="Schaumberg A."/>
            <person name="Pati A."/>
            <person name="Liolios K."/>
            <person name="Nordberg H.P."/>
            <person name="Cantor M.N."/>
            <person name="Hua S.X."/>
            <person name="Woyke T."/>
        </authorList>
    </citation>
    <scope>NUCLEOTIDE SEQUENCE [LARGE SCALE GENOMIC DNA]</scope>
    <source>
        <strain evidence="7 8">DSM 44712</strain>
    </source>
</reference>
<evidence type="ECO:0008006" key="9">
    <source>
        <dbReference type="Google" id="ProtNLM"/>
    </source>
</evidence>
<dbReference type="GO" id="GO:0005886">
    <property type="term" value="C:plasma membrane"/>
    <property type="evidence" value="ECO:0007669"/>
    <property type="project" value="UniProtKB-SubCell"/>
</dbReference>
<keyword evidence="4 6" id="KW-1133">Transmembrane helix</keyword>
<dbReference type="EMBL" id="JFBT01000001">
    <property type="protein sequence ID" value="EXG81440.1"/>
    <property type="molecule type" value="Genomic_DNA"/>
</dbReference>
<accession>A0A010YMI8</accession>
<feature type="transmembrane region" description="Helical" evidence="6">
    <location>
        <begin position="270"/>
        <end position="289"/>
    </location>
</feature>
<evidence type="ECO:0000256" key="4">
    <source>
        <dbReference type="ARBA" id="ARBA00022989"/>
    </source>
</evidence>
<evidence type="ECO:0000256" key="1">
    <source>
        <dbReference type="ARBA" id="ARBA00004651"/>
    </source>
</evidence>
<dbReference type="PANTHER" id="PTHR39087:SF2">
    <property type="entry name" value="UPF0104 MEMBRANE PROTEIN MJ1595"/>
    <property type="match status" value="1"/>
</dbReference>
<evidence type="ECO:0000256" key="6">
    <source>
        <dbReference type="SAM" id="Phobius"/>
    </source>
</evidence>
<dbReference type="Pfam" id="PF03706">
    <property type="entry name" value="LPG_synthase_TM"/>
    <property type="match status" value="1"/>
</dbReference>
<dbReference type="HOGENOM" id="CLU_048247_0_0_11"/>
<keyword evidence="8" id="KW-1185">Reference proteome</keyword>
<feature type="transmembrane region" description="Helical" evidence="6">
    <location>
        <begin position="168"/>
        <end position="186"/>
    </location>
</feature>
<feature type="transmembrane region" description="Helical" evidence="6">
    <location>
        <begin position="61"/>
        <end position="79"/>
    </location>
</feature>
<dbReference type="AlphaFoldDB" id="A0A010YMI8"/>
<evidence type="ECO:0000256" key="2">
    <source>
        <dbReference type="ARBA" id="ARBA00022475"/>
    </source>
</evidence>
<evidence type="ECO:0000256" key="5">
    <source>
        <dbReference type="ARBA" id="ARBA00023136"/>
    </source>
</evidence>
<name>A0A010YMI8_9ACTN</name>
<feature type="transmembrane region" description="Helical" evidence="6">
    <location>
        <begin position="29"/>
        <end position="49"/>
    </location>
</feature>
<dbReference type="Proteomes" id="UP000021053">
    <property type="component" value="Unassembled WGS sequence"/>
</dbReference>
<sequence>MPMNGDTTSLASTRAEPGGARRMSVRRTVPIVVVAAILVVEAIVGWSSLTAAFDELHTPHWGWVTLAVVAELVSMGGYARMQRRLLRSAGTTVHLGRHVALAFAAHSLSVSLPGGPLFSTRYNFQQMRRYGASAAAASWCIALSGVLSSVALVLIGAAGALLAGSGGGLSTLMTYLVVGLALALAVRAMARHPQWLTTVAGAIESVAARVRHRPGGRSGRLVALVDELTSVRIRPFDLAVASYFALANWLLDALCLWLCCRAVGAPHITVVALVLAYCAGMAAASIPLVPGNLGVVDGALIVGLVAGGLVTSTAIAAVVLYRIVSLGFIITAGWIVWLLIRRRQRRDPLRGPATIP</sequence>
<organism evidence="7 8">
    <name type="scientific">Cryptosporangium arvum DSM 44712</name>
    <dbReference type="NCBI Taxonomy" id="927661"/>
    <lineage>
        <taxon>Bacteria</taxon>
        <taxon>Bacillati</taxon>
        <taxon>Actinomycetota</taxon>
        <taxon>Actinomycetes</taxon>
        <taxon>Cryptosporangiales</taxon>
        <taxon>Cryptosporangiaceae</taxon>
        <taxon>Cryptosporangium</taxon>
    </lineage>
</organism>
<feature type="transmembrane region" description="Helical" evidence="6">
    <location>
        <begin position="136"/>
        <end position="162"/>
    </location>
</feature>
<evidence type="ECO:0000313" key="8">
    <source>
        <dbReference type="Proteomes" id="UP000021053"/>
    </source>
</evidence>
<dbReference type="PANTHER" id="PTHR39087">
    <property type="entry name" value="UPF0104 MEMBRANE PROTEIN MJ1595"/>
    <property type="match status" value="1"/>
</dbReference>
<feature type="transmembrane region" description="Helical" evidence="6">
    <location>
        <begin position="240"/>
        <end position="264"/>
    </location>
</feature>
<comment type="caution">
    <text evidence="7">The sequence shown here is derived from an EMBL/GenBank/DDBJ whole genome shotgun (WGS) entry which is preliminary data.</text>
</comment>